<proteinExistence type="predicted"/>
<evidence type="ECO:0000259" key="2">
    <source>
        <dbReference type="Pfam" id="PF03372"/>
    </source>
</evidence>
<gene>
    <name evidence="3" type="ORF">OKIOD_LOCUS3505</name>
</gene>
<accession>A0ABN7S2U0</accession>
<feature type="region of interest" description="Disordered" evidence="1">
    <location>
        <begin position="1"/>
        <end position="87"/>
    </location>
</feature>
<dbReference type="Pfam" id="PF03372">
    <property type="entry name" value="Exo_endo_phos"/>
    <property type="match status" value="1"/>
</dbReference>
<organism evidence="3 4">
    <name type="scientific">Oikopleura dioica</name>
    <name type="common">Tunicate</name>
    <dbReference type="NCBI Taxonomy" id="34765"/>
    <lineage>
        <taxon>Eukaryota</taxon>
        <taxon>Metazoa</taxon>
        <taxon>Chordata</taxon>
        <taxon>Tunicata</taxon>
        <taxon>Appendicularia</taxon>
        <taxon>Copelata</taxon>
        <taxon>Oikopleuridae</taxon>
        <taxon>Oikopleura</taxon>
    </lineage>
</organism>
<protein>
    <submittedName>
        <fullName evidence="3">Oidioi.mRNA.OKI2018_I69.PAR.g11947.t1.cds</fullName>
    </submittedName>
</protein>
<dbReference type="InterPro" id="IPR005135">
    <property type="entry name" value="Endo/exonuclease/phosphatase"/>
</dbReference>
<dbReference type="InterPro" id="IPR036691">
    <property type="entry name" value="Endo/exonu/phosph_ase_sf"/>
</dbReference>
<sequence length="2503" mass="279267">MNSFSFGDGPPSPSRRNDKKRNREEDGPSGDTPRPRGTSDFNRRRSNGNGRYFNPRNRQSFGQRKQNKGNNGGNNSGPSGQANKPPRKLFQGLNVLTTEIGDTQQMIDHRCDLARQSAVHLADLDLNAHSDIVMNYDLFDEKRGFLKKEDGFDYLQSSASELTDCGYTSNNHVVHRNAPFVSANHYEDILSTALPVYNNLVLSFSWVPEDWKGDKYQFHLFTRVTVQIMEETLTKLHISWDEIRSLIVVNNNGEIIQPTSDNLTRNNRATVKGIRFRSLFPTLKFIILANGALSPVDPFHHAYQIPRWAMLFTFTERLSGGRGFTVVPNNGVKILSVLRAVLERWFHYVLNYPGSFTFHQKSNVLNVLPIAAIFNTTISSMNVETLSPNAAEFDEWISRLDPLIFDKRFHTMSRTIPRFYHDISRAIIVLQEYFKAGTRSHWFSMTSVELFISKLELQRSSANLADTKLTVKMLQDPDVMTSKAELAKRTNHLANDLSRSKDDGRITSSVDHIVRNTTMGKTVAEAESQLIKAHEERCRAASAIQNVALYTHSTNRIQNHQIIEIRKELVASATTPEERERRQRALDKDLAFNLHHDRHFNTDGTLFGSLTILKDKNSAPAVVSLKDDSKVSLTGYMSDTPNDQLARLHEAAFHKKELSTSHYYYKAGLPEGSRSLQVNTNPFTAVQNEVPSEISFQNASPLDNSITEAEMPSNENIRQDDDRSSTYSSDLQAEELTQRLNESKVKTTKHFLFQKTLLDHNIAIEQFSDDERSEVSAIIQSVQPPAPENQAEISAPTIVQVKTIDPQKGQVDHELTDQFATGTDAKWNAISKIEEQNSWINTVETFDNSEDFILKKKPVVFSSVEMFNNVKDKASVRTLKIENAISRFTGISNKKELGVLVRTWHSNIYELRGILVNNLRDTINTDDKRKIESMELDDAASLENWNNFLAGVRVYRLAMYDPESLISMLFCNADTLMSYVPIPPSKIIYNWVKLMIMDNKKDNGPKTPQNILLSQLVALGLLVTSRKSHVAVYKRDDLPGQHLLTSKPIYARILKVSPALVSRRFNMQELNFTIFDCPKLAEEKPGFKAFLNEVTSKLLANTLLCGFLCWLRDRNFISSCSYRGLLTLNDSEDDDDDDSSSGLPPLLHPPLLPNFKQYKNLLEIETTTQREKKVLQFFESGTVPRMPFSHNIPSPEVLAKGKGLAGILPPTSELPALKKSIRCPVPTSGDLSAAVIQHNEQIINAADNIVIISANLGNCRSLDKIKRLVNHHRSAHIFCISELFMEKDVALDKSNWPNGFHIHVGMPSRDGKNQIFTMIILRNNITVKRMIPDLHQNLALHIDVNGTQLLACCIYNFCGGRYDNYKTKYNVDDSAFLLDLAKVSQEKGDSPCFITGDFNLELAKNSPKFARKCDAVKNALRELRNGHTLESAIDHFFLFSGKLDLTKALSKPGDHRTSLQSDGHVGLVTVLPIRPPNVPERPLELTLSSSSLLCNETNCRCDHGAPRESCITEAGAFTLYADDVAAAVFGADINDVNAGIASTAEGAADRIESLGLRVADQKTEVLLISKSDHLPNINIRGQAIPVSNSLKYLGVTLASVNGKLSLNNHDKIITCRLRSNHHKLATLRGVVSPKANAQMARGLNYGIINHTADYRPIPPQSTVNTWQRIHCNSLLGRTPRPWYIIEMQRKMEEEQLSSSSASQKPTLNLPIDFIRLEYGKPVADDDLIVLDRYGQPTVLDNMVTMGVNNMHKVWKLHLPVCAWESLKLSLILVDRKGNRVGVLPDFEVNFLGQRLQMVMDDVDPGYAVEYVLYDIKTGSYKAITHIEIQSPSFIAGRNVHMAITTAIANTSAMIRTTFSYGLASNSSYQALPLGRKFVLLDRHGKTSRLLGIQPGSWMFAAHSPSLRSMRPILLPSRATCYSNRQSHIWTLELKAASIALYGDFFILPTAGAAVILKDKKGTAGAWINIRTVELLQRSNDAMNALPSVLMKLSHYYTVLRAFRQTGLFSNLDSNEQIASIAVNLCSQPCKSEIAVLKTDIVSLIHKFGCGDEHTDIFDYAHGKSLPHSAFLGINKGILEQDLIEITQFEWNMMEEVASSSFGHSLSTLLNKMAAHVSSSMCNFCSTLKDVVDSRDAGASNADLENRAANAQKILIAFINKLKAISTNRKSGESRRMTESLYSFIPAGEESRMIRHLLEHHACLIQATGFLKTRPTRPALHVLWRSRALTILVVNDCCKLLKLLVAEMARITGPGNPSVVDPELKDHCTLAMTLLSIVAKTKSKLETNGGNAFSKALAKVELAINTTLLKASPSFTISREKARAITRPAKNLCPVQSIEKADQAELDRFPSLIDPELSIIKAMAEAQLQLLTNIFQGSITTSGSDVIDRGCPLLSMTTLNDSSSLPSGEEANLALVESIHSLRLRALVDSRKRRGDFLGRPTRYGLSDRIMASTPAGAVGEEILHPNHTYETVYAATAVVEPAIIRLDDDEEPSSSGMKLRSAK</sequence>
<evidence type="ECO:0000313" key="4">
    <source>
        <dbReference type="Proteomes" id="UP001158576"/>
    </source>
</evidence>
<evidence type="ECO:0000256" key="1">
    <source>
        <dbReference type="SAM" id="MobiDB-lite"/>
    </source>
</evidence>
<dbReference type="Gene3D" id="3.60.10.10">
    <property type="entry name" value="Endonuclease/exonuclease/phosphatase"/>
    <property type="match status" value="1"/>
</dbReference>
<dbReference type="EMBL" id="OU015568">
    <property type="protein sequence ID" value="CAG5088721.1"/>
    <property type="molecule type" value="Genomic_DNA"/>
</dbReference>
<keyword evidence="4" id="KW-1185">Reference proteome</keyword>
<reference evidence="3 4" key="1">
    <citation type="submission" date="2021-04" db="EMBL/GenBank/DDBJ databases">
        <authorList>
            <person name="Bliznina A."/>
        </authorList>
    </citation>
    <scope>NUCLEOTIDE SEQUENCE [LARGE SCALE GENOMIC DNA]</scope>
</reference>
<dbReference type="SUPFAM" id="SSF56219">
    <property type="entry name" value="DNase I-like"/>
    <property type="match status" value="1"/>
</dbReference>
<dbReference type="Proteomes" id="UP001158576">
    <property type="component" value="Chromosome PAR"/>
</dbReference>
<evidence type="ECO:0000313" key="3">
    <source>
        <dbReference type="EMBL" id="CAG5088721.1"/>
    </source>
</evidence>
<feature type="domain" description="Endonuclease/exonuclease/phosphatase" evidence="2">
    <location>
        <begin position="1255"/>
        <end position="1437"/>
    </location>
</feature>
<name>A0ABN7S2U0_OIKDI</name>